<gene>
    <name evidence="1" type="ORF">V6N12_051058</name>
</gene>
<proteinExistence type="predicted"/>
<evidence type="ECO:0000313" key="1">
    <source>
        <dbReference type="EMBL" id="KAK8601217.1"/>
    </source>
</evidence>
<keyword evidence="2" id="KW-1185">Reference proteome</keyword>
<evidence type="ECO:0000313" key="2">
    <source>
        <dbReference type="Proteomes" id="UP001472677"/>
    </source>
</evidence>
<dbReference type="EMBL" id="JBBPBM010000001">
    <property type="protein sequence ID" value="KAK8601217.1"/>
    <property type="molecule type" value="Genomic_DNA"/>
</dbReference>
<name>A0ABR2GFC3_9ROSI</name>
<reference evidence="1 2" key="1">
    <citation type="journal article" date="2024" name="G3 (Bethesda)">
        <title>Genome assembly of Hibiscus sabdariffa L. provides insights into metabolisms of medicinal natural products.</title>
        <authorList>
            <person name="Kim T."/>
        </authorList>
    </citation>
    <scope>NUCLEOTIDE SEQUENCE [LARGE SCALE GENOMIC DNA]</scope>
    <source>
        <strain evidence="1">TK-2024</strain>
        <tissue evidence="1">Old leaves</tissue>
    </source>
</reference>
<organism evidence="1 2">
    <name type="scientific">Hibiscus sabdariffa</name>
    <name type="common">roselle</name>
    <dbReference type="NCBI Taxonomy" id="183260"/>
    <lineage>
        <taxon>Eukaryota</taxon>
        <taxon>Viridiplantae</taxon>
        <taxon>Streptophyta</taxon>
        <taxon>Embryophyta</taxon>
        <taxon>Tracheophyta</taxon>
        <taxon>Spermatophyta</taxon>
        <taxon>Magnoliopsida</taxon>
        <taxon>eudicotyledons</taxon>
        <taxon>Gunneridae</taxon>
        <taxon>Pentapetalae</taxon>
        <taxon>rosids</taxon>
        <taxon>malvids</taxon>
        <taxon>Malvales</taxon>
        <taxon>Malvaceae</taxon>
        <taxon>Malvoideae</taxon>
        <taxon>Hibiscus</taxon>
    </lineage>
</organism>
<sequence length="347" mass="38266">MPGDDMQEDVTFDDDDIEILDGDVTRTMVNGLISIRPPSELKQHVGPSKGSRFNPLPDEFDDVVEIENVVDSAPAEGAIPPATAPHHKGKPISVLKKQREIPIHKPLRVTLNDFPIVAKSATKPSSLCSTQMRNNTTTLDKTRHSSIVISENSDPNLQIPALAHNATPACTNTLTLGKSPDTRTALHAELNAEDMCLNQTSYMATVDSRLDAHTLFTADDIPDGRLAVNRKFPPLPQEVVSSLGDIPWEQEIHEALMAMAPLKSPGWDGNGRTIDVLKDVWIPTFGPLYHHLLDHTAIYRGFTFSDLMNDGGLDILQFVIFFYAPPMESTVELLICFSRLADMKSKK</sequence>
<accession>A0ABR2GFC3</accession>
<dbReference type="Proteomes" id="UP001472677">
    <property type="component" value="Unassembled WGS sequence"/>
</dbReference>
<comment type="caution">
    <text evidence="1">The sequence shown here is derived from an EMBL/GenBank/DDBJ whole genome shotgun (WGS) entry which is preliminary data.</text>
</comment>
<protein>
    <submittedName>
        <fullName evidence="1">Uncharacterized protein</fullName>
    </submittedName>
</protein>